<dbReference type="Proteomes" id="UP000637643">
    <property type="component" value="Unassembled WGS sequence"/>
</dbReference>
<proteinExistence type="predicted"/>
<sequence>MSHSELQMVTFEPELVEAARLPESTRLLLIQQGLPGDGPENKLGIPATGKAYDAQQEAAKLRAYFLETDARSLAEEEQFWSVVLEQLEDELL</sequence>
<evidence type="ECO:0000313" key="1">
    <source>
        <dbReference type="EMBL" id="GGF88640.1"/>
    </source>
</evidence>
<gene>
    <name evidence="1" type="ORF">GCM10010912_37290</name>
</gene>
<dbReference type="RefSeq" id="WP_189027498.1">
    <property type="nucleotide sequence ID" value="NZ_BMKR01000015.1"/>
</dbReference>
<organism evidence="1 2">
    <name type="scientific">Paenibacillus albidus</name>
    <dbReference type="NCBI Taxonomy" id="2041023"/>
    <lineage>
        <taxon>Bacteria</taxon>
        <taxon>Bacillati</taxon>
        <taxon>Bacillota</taxon>
        <taxon>Bacilli</taxon>
        <taxon>Bacillales</taxon>
        <taxon>Paenibacillaceae</taxon>
        <taxon>Paenibacillus</taxon>
    </lineage>
</organism>
<protein>
    <submittedName>
        <fullName evidence="1">Uncharacterized protein</fullName>
    </submittedName>
</protein>
<reference evidence="1" key="2">
    <citation type="submission" date="2020-09" db="EMBL/GenBank/DDBJ databases">
        <authorList>
            <person name="Sun Q."/>
            <person name="Zhou Y."/>
        </authorList>
    </citation>
    <scope>NUCLEOTIDE SEQUENCE</scope>
    <source>
        <strain evidence="1">CGMCC 1.16134</strain>
    </source>
</reference>
<comment type="caution">
    <text evidence="1">The sequence shown here is derived from an EMBL/GenBank/DDBJ whole genome shotgun (WGS) entry which is preliminary data.</text>
</comment>
<name>A0A917CHG2_9BACL</name>
<evidence type="ECO:0000313" key="2">
    <source>
        <dbReference type="Proteomes" id="UP000637643"/>
    </source>
</evidence>
<accession>A0A917CHG2</accession>
<dbReference type="EMBL" id="BMKR01000015">
    <property type="protein sequence ID" value="GGF88640.1"/>
    <property type="molecule type" value="Genomic_DNA"/>
</dbReference>
<keyword evidence="2" id="KW-1185">Reference proteome</keyword>
<reference evidence="1" key="1">
    <citation type="journal article" date="2014" name="Int. J. Syst. Evol. Microbiol.">
        <title>Complete genome sequence of Corynebacterium casei LMG S-19264T (=DSM 44701T), isolated from a smear-ripened cheese.</title>
        <authorList>
            <consortium name="US DOE Joint Genome Institute (JGI-PGF)"/>
            <person name="Walter F."/>
            <person name="Albersmeier A."/>
            <person name="Kalinowski J."/>
            <person name="Ruckert C."/>
        </authorList>
    </citation>
    <scope>NUCLEOTIDE SEQUENCE</scope>
    <source>
        <strain evidence="1">CGMCC 1.16134</strain>
    </source>
</reference>
<dbReference type="AlphaFoldDB" id="A0A917CHG2"/>